<protein>
    <submittedName>
        <fullName evidence="5">Alpha/beta fold hydrolase</fullName>
    </submittedName>
</protein>
<dbReference type="InterPro" id="IPR005945">
    <property type="entry name" value="Pro_imino_pep"/>
</dbReference>
<keyword evidence="3" id="KW-0732">Signal</keyword>
<keyword evidence="2 5" id="KW-0378">Hydrolase</keyword>
<evidence type="ECO:0000259" key="4">
    <source>
        <dbReference type="Pfam" id="PF00561"/>
    </source>
</evidence>
<comment type="caution">
    <text evidence="5">The sequence shown here is derived from an EMBL/GenBank/DDBJ whole genome shotgun (WGS) entry which is preliminary data.</text>
</comment>
<dbReference type="NCBIfam" id="TIGR01250">
    <property type="entry name" value="pro_imino_pep_2"/>
    <property type="match status" value="1"/>
</dbReference>
<dbReference type="InterPro" id="IPR002410">
    <property type="entry name" value="Peptidase_S33"/>
</dbReference>
<evidence type="ECO:0000313" key="6">
    <source>
        <dbReference type="Proteomes" id="UP000272117"/>
    </source>
</evidence>
<name>A0A3M9MUU7_9BACT</name>
<dbReference type="Proteomes" id="UP000272117">
    <property type="component" value="Unassembled WGS sequence"/>
</dbReference>
<dbReference type="AlphaFoldDB" id="A0A3M9MUU7"/>
<feature type="domain" description="AB hydrolase-1" evidence="4">
    <location>
        <begin position="76"/>
        <end position="328"/>
    </location>
</feature>
<accession>A0A3M9MUU7</accession>
<gene>
    <name evidence="5" type="ORF">EFB08_08530</name>
</gene>
<dbReference type="SUPFAM" id="SSF53474">
    <property type="entry name" value="alpha/beta-Hydrolases"/>
    <property type="match status" value="1"/>
</dbReference>
<sequence>MNKLLQGACLLVLSLLFSCSNQKNSPETVTASPSEYFAPAEQGVQDGGVQMVPIQTAKGTFNVWTKRVGNNPKMKLLLLNGGPGATHEYFECLENFLPAEGIEFIYYDQLGCGNSDNPKDTTMWDLARYVEEVEQVRKTLNLGPENFFLLGHSWGGILAMEYALKYQQNMKGLIISNMMSSAIDYGKYADEVLAKQMDPQVLAQVRDIEARKDYQNPKYMELLMPHFYAKHVLRLPLEEWPEPVNRSFAKMNQSFYVTMQGPSEFGISGKLEKWDRKADLKNITVPTLSVGAEFDTMDPKHMEWMATQVQNGSYLYCPKGSHMAFYDDQQTYMKGLITFLKGVNEGNKEVKLQ</sequence>
<feature type="signal peptide" evidence="3">
    <location>
        <begin position="1"/>
        <end position="25"/>
    </location>
</feature>
<dbReference type="PANTHER" id="PTHR43798">
    <property type="entry name" value="MONOACYLGLYCEROL LIPASE"/>
    <property type="match status" value="1"/>
</dbReference>
<dbReference type="InterPro" id="IPR029058">
    <property type="entry name" value="AB_hydrolase_fold"/>
</dbReference>
<dbReference type="EMBL" id="RJJD01000004">
    <property type="protein sequence ID" value="RNI28673.1"/>
    <property type="molecule type" value="Genomic_DNA"/>
</dbReference>
<keyword evidence="6" id="KW-1185">Reference proteome</keyword>
<proteinExistence type="inferred from homology"/>
<evidence type="ECO:0000313" key="5">
    <source>
        <dbReference type="EMBL" id="RNI28673.1"/>
    </source>
</evidence>
<dbReference type="Gene3D" id="3.40.50.1820">
    <property type="entry name" value="alpha/beta hydrolase"/>
    <property type="match status" value="1"/>
</dbReference>
<dbReference type="Pfam" id="PF00561">
    <property type="entry name" value="Abhydrolase_1"/>
    <property type="match status" value="1"/>
</dbReference>
<dbReference type="InterPro" id="IPR000073">
    <property type="entry name" value="AB_hydrolase_1"/>
</dbReference>
<evidence type="ECO:0000256" key="1">
    <source>
        <dbReference type="ARBA" id="ARBA00010088"/>
    </source>
</evidence>
<dbReference type="InterPro" id="IPR050266">
    <property type="entry name" value="AB_hydrolase_sf"/>
</dbReference>
<organism evidence="5 6">
    <name type="scientific">Rufibacter latericius</name>
    <dbReference type="NCBI Taxonomy" id="2487040"/>
    <lineage>
        <taxon>Bacteria</taxon>
        <taxon>Pseudomonadati</taxon>
        <taxon>Bacteroidota</taxon>
        <taxon>Cytophagia</taxon>
        <taxon>Cytophagales</taxon>
        <taxon>Hymenobacteraceae</taxon>
        <taxon>Rufibacter</taxon>
    </lineage>
</organism>
<feature type="chain" id="PRO_5018099590" evidence="3">
    <location>
        <begin position="26"/>
        <end position="353"/>
    </location>
</feature>
<dbReference type="PANTHER" id="PTHR43798:SF31">
    <property type="entry name" value="AB HYDROLASE SUPERFAMILY PROTEIN YCLE"/>
    <property type="match status" value="1"/>
</dbReference>
<dbReference type="GO" id="GO:0016020">
    <property type="term" value="C:membrane"/>
    <property type="evidence" value="ECO:0007669"/>
    <property type="project" value="TreeGrafter"/>
</dbReference>
<dbReference type="GO" id="GO:0008233">
    <property type="term" value="F:peptidase activity"/>
    <property type="evidence" value="ECO:0007669"/>
    <property type="project" value="InterPro"/>
</dbReference>
<dbReference type="RefSeq" id="WP_123126530.1">
    <property type="nucleotide sequence ID" value="NZ_RJJD01000004.1"/>
</dbReference>
<comment type="similarity">
    <text evidence="1">Belongs to the peptidase S33 family.</text>
</comment>
<dbReference type="GO" id="GO:0006508">
    <property type="term" value="P:proteolysis"/>
    <property type="evidence" value="ECO:0007669"/>
    <property type="project" value="InterPro"/>
</dbReference>
<dbReference type="OrthoDB" id="9796770at2"/>
<reference evidence="5 6" key="1">
    <citation type="submission" date="2018-11" db="EMBL/GenBank/DDBJ databases">
        <title>Rufibacter latericius sp. nov., isolated from water in Baiyang Lake.</title>
        <authorList>
            <person name="Yang Y."/>
        </authorList>
    </citation>
    <scope>NUCLEOTIDE SEQUENCE [LARGE SCALE GENOMIC DNA]</scope>
    <source>
        <strain evidence="5 6">R-22-1c-1</strain>
    </source>
</reference>
<evidence type="ECO:0000256" key="2">
    <source>
        <dbReference type="ARBA" id="ARBA00022801"/>
    </source>
</evidence>
<dbReference type="PRINTS" id="PR00793">
    <property type="entry name" value="PROAMNOPTASE"/>
</dbReference>
<evidence type="ECO:0000256" key="3">
    <source>
        <dbReference type="SAM" id="SignalP"/>
    </source>
</evidence>
<dbReference type="PROSITE" id="PS51257">
    <property type="entry name" value="PROKAR_LIPOPROTEIN"/>
    <property type="match status" value="1"/>
</dbReference>